<proteinExistence type="inferred from homology"/>
<dbReference type="InterPro" id="IPR037185">
    <property type="entry name" value="EmrE-like"/>
</dbReference>
<feature type="transmembrane region" description="Helical" evidence="6">
    <location>
        <begin position="130"/>
        <end position="154"/>
    </location>
</feature>
<feature type="transmembrane region" description="Helical" evidence="6">
    <location>
        <begin position="279"/>
        <end position="299"/>
    </location>
</feature>
<dbReference type="InterPro" id="IPR030184">
    <property type="entry name" value="WAT1-related"/>
</dbReference>
<reference evidence="8" key="1">
    <citation type="submission" date="2021-03" db="EMBL/GenBank/DDBJ databases">
        <authorList>
            <person name="Li Z."/>
            <person name="Yang C."/>
        </authorList>
    </citation>
    <scope>NUCLEOTIDE SEQUENCE</scope>
    <source>
        <strain evidence="8">Dzin_1.0</strain>
        <tissue evidence="8">Leaf</tissue>
    </source>
</reference>
<feature type="transmembrane region" description="Helical" evidence="6">
    <location>
        <begin position="305"/>
        <end position="324"/>
    </location>
</feature>
<dbReference type="SUPFAM" id="SSF103481">
    <property type="entry name" value="Multidrug resistance efflux transporter EmrE"/>
    <property type="match status" value="2"/>
</dbReference>
<keyword evidence="4 6" id="KW-1133">Transmembrane helix</keyword>
<name>A0A9D5CC03_9LILI</name>
<feature type="transmembrane region" description="Helical" evidence="6">
    <location>
        <begin position="181"/>
        <end position="202"/>
    </location>
</feature>
<dbReference type="OrthoDB" id="1718296at2759"/>
<feature type="transmembrane region" description="Helical" evidence="6">
    <location>
        <begin position="247"/>
        <end position="267"/>
    </location>
</feature>
<dbReference type="GO" id="GO:0016020">
    <property type="term" value="C:membrane"/>
    <property type="evidence" value="ECO:0007669"/>
    <property type="project" value="UniProtKB-SubCell"/>
</dbReference>
<keyword evidence="3 6" id="KW-0812">Transmembrane</keyword>
<evidence type="ECO:0000256" key="2">
    <source>
        <dbReference type="ARBA" id="ARBA00007635"/>
    </source>
</evidence>
<keyword evidence="9" id="KW-1185">Reference proteome</keyword>
<dbReference type="Pfam" id="PF00892">
    <property type="entry name" value="EamA"/>
    <property type="match status" value="2"/>
</dbReference>
<keyword evidence="5 6" id="KW-0472">Membrane</keyword>
<evidence type="ECO:0000256" key="5">
    <source>
        <dbReference type="ARBA" id="ARBA00023136"/>
    </source>
</evidence>
<feature type="domain" description="EamA" evidence="7">
    <location>
        <begin position="17"/>
        <end position="146"/>
    </location>
</feature>
<dbReference type="EMBL" id="JAGGNH010000006">
    <property type="protein sequence ID" value="KAJ0969595.1"/>
    <property type="molecule type" value="Genomic_DNA"/>
</dbReference>
<feature type="transmembrane region" description="Helical" evidence="6">
    <location>
        <begin position="98"/>
        <end position="118"/>
    </location>
</feature>
<feature type="transmembrane region" description="Helical" evidence="6">
    <location>
        <begin position="38"/>
        <end position="56"/>
    </location>
</feature>
<dbReference type="PANTHER" id="PTHR31218">
    <property type="entry name" value="WAT1-RELATED PROTEIN"/>
    <property type="match status" value="1"/>
</dbReference>
<feature type="transmembrane region" description="Helical" evidence="6">
    <location>
        <begin position="214"/>
        <end position="235"/>
    </location>
</feature>
<dbReference type="GO" id="GO:0022857">
    <property type="term" value="F:transmembrane transporter activity"/>
    <property type="evidence" value="ECO:0007669"/>
    <property type="project" value="InterPro"/>
</dbReference>
<evidence type="ECO:0000256" key="4">
    <source>
        <dbReference type="ARBA" id="ARBA00022989"/>
    </source>
</evidence>
<evidence type="ECO:0000256" key="6">
    <source>
        <dbReference type="RuleBase" id="RU363077"/>
    </source>
</evidence>
<evidence type="ECO:0000313" key="9">
    <source>
        <dbReference type="Proteomes" id="UP001085076"/>
    </source>
</evidence>
<comment type="subcellular location">
    <subcellularLocation>
        <location evidence="1 6">Membrane</location>
        <topology evidence="1 6">Multi-pass membrane protein</topology>
    </subcellularLocation>
</comment>
<dbReference type="Proteomes" id="UP001085076">
    <property type="component" value="Miscellaneous, Linkage group lg06"/>
</dbReference>
<comment type="similarity">
    <text evidence="2 6">Belongs to the drug/metabolite transporter (DMT) superfamily. Plant drug/metabolite exporter (P-DME) (TC 2.A.7.4) family.</text>
</comment>
<evidence type="ECO:0000259" key="7">
    <source>
        <dbReference type="Pfam" id="PF00892"/>
    </source>
</evidence>
<evidence type="ECO:0000256" key="1">
    <source>
        <dbReference type="ARBA" id="ARBA00004141"/>
    </source>
</evidence>
<accession>A0A9D5CC03</accession>
<feature type="transmembrane region" description="Helical" evidence="6">
    <location>
        <begin position="68"/>
        <end position="86"/>
    </location>
</feature>
<reference evidence="8" key="2">
    <citation type="journal article" date="2022" name="Hortic Res">
        <title>The genome of Dioscorea zingiberensis sheds light on the biosynthesis, origin and evolution of the medicinally important diosgenin saponins.</title>
        <authorList>
            <person name="Li Y."/>
            <person name="Tan C."/>
            <person name="Li Z."/>
            <person name="Guo J."/>
            <person name="Li S."/>
            <person name="Chen X."/>
            <person name="Wang C."/>
            <person name="Dai X."/>
            <person name="Yang H."/>
            <person name="Song W."/>
            <person name="Hou L."/>
            <person name="Xu J."/>
            <person name="Tong Z."/>
            <person name="Xu A."/>
            <person name="Yuan X."/>
            <person name="Wang W."/>
            <person name="Yang Q."/>
            <person name="Chen L."/>
            <person name="Sun Z."/>
            <person name="Wang K."/>
            <person name="Pan B."/>
            <person name="Chen J."/>
            <person name="Bao Y."/>
            <person name="Liu F."/>
            <person name="Qi X."/>
            <person name="Gang D.R."/>
            <person name="Wen J."/>
            <person name="Li J."/>
        </authorList>
    </citation>
    <scope>NUCLEOTIDE SEQUENCE</scope>
    <source>
        <strain evidence="8">Dzin_1.0</strain>
    </source>
</reference>
<dbReference type="InterPro" id="IPR000620">
    <property type="entry name" value="EamA_dom"/>
</dbReference>
<evidence type="ECO:0000256" key="3">
    <source>
        <dbReference type="ARBA" id="ARBA00022692"/>
    </source>
</evidence>
<comment type="caution">
    <text evidence="8">The sequence shown here is derived from an EMBL/GenBank/DDBJ whole genome shotgun (WGS) entry which is preliminary data.</text>
</comment>
<protein>
    <recommendedName>
        <fullName evidence="6">WAT1-related protein</fullName>
    </recommendedName>
</protein>
<organism evidence="8 9">
    <name type="scientific">Dioscorea zingiberensis</name>
    <dbReference type="NCBI Taxonomy" id="325984"/>
    <lineage>
        <taxon>Eukaryota</taxon>
        <taxon>Viridiplantae</taxon>
        <taxon>Streptophyta</taxon>
        <taxon>Embryophyta</taxon>
        <taxon>Tracheophyta</taxon>
        <taxon>Spermatophyta</taxon>
        <taxon>Magnoliopsida</taxon>
        <taxon>Liliopsida</taxon>
        <taxon>Dioscoreales</taxon>
        <taxon>Dioscoreaceae</taxon>
        <taxon>Dioscorea</taxon>
    </lineage>
</organism>
<sequence length="355" mass="38987">MDNIKLYLTVFIIRAQYSGLQILSKATFDGGMSTAVFVFYRQALATIFLAPITFFLERKTAPPLQFKICFKMFLLALVGITLTMNIHTVALDYTTPTLSSAASNSIPAITFILSVILGMESIKLRKQSGIAKITGVALSLAGVVMIACYIGPYIKSLNHHHLLGHGNNHSIGGHVNSNKKIWVLGTSLMTIGNITWSLWLVLQGPLLKQYPSKLIFTALQCFFSTIQSFCIALVMERDFSKWKLSSEISLVSIAYCGIIVTGVSFYLQSWCVEKKGPVFFAMSTPLTLLITITCSSLFLGELVNLGSVLGGVIMIGGLYSVLWGQCKEMKDSRIPVAEETKTACFNETQMVNSQN</sequence>
<dbReference type="AlphaFoldDB" id="A0A9D5CC03"/>
<gene>
    <name evidence="8" type="ORF">J5N97_022472</name>
</gene>
<feature type="domain" description="EamA" evidence="7">
    <location>
        <begin position="185"/>
        <end position="322"/>
    </location>
</feature>
<evidence type="ECO:0000313" key="8">
    <source>
        <dbReference type="EMBL" id="KAJ0969595.1"/>
    </source>
</evidence>